<feature type="transmembrane region" description="Helical" evidence="1">
    <location>
        <begin position="173"/>
        <end position="194"/>
    </location>
</feature>
<accession>A0A413VXI8</accession>
<feature type="transmembrane region" description="Helical" evidence="1">
    <location>
        <begin position="45"/>
        <end position="67"/>
    </location>
</feature>
<feature type="transmembrane region" description="Helical" evidence="1">
    <location>
        <begin position="300"/>
        <end position="318"/>
    </location>
</feature>
<feature type="transmembrane region" description="Helical" evidence="1">
    <location>
        <begin position="105"/>
        <end position="125"/>
    </location>
</feature>
<evidence type="ECO:0000256" key="1">
    <source>
        <dbReference type="SAM" id="Phobius"/>
    </source>
</evidence>
<feature type="transmembrane region" description="Helical" evidence="1">
    <location>
        <begin position="14"/>
        <end position="33"/>
    </location>
</feature>
<comment type="caution">
    <text evidence="2">The sequence shown here is derived from an EMBL/GenBank/DDBJ whole genome shotgun (WGS) entry which is preliminary data.</text>
</comment>
<dbReference type="Proteomes" id="UP000284379">
    <property type="component" value="Unassembled WGS sequence"/>
</dbReference>
<feature type="transmembrane region" description="Helical" evidence="1">
    <location>
        <begin position="258"/>
        <end position="280"/>
    </location>
</feature>
<evidence type="ECO:0008006" key="4">
    <source>
        <dbReference type="Google" id="ProtNLM"/>
    </source>
</evidence>
<feature type="transmembrane region" description="Helical" evidence="1">
    <location>
        <begin position="137"/>
        <end position="161"/>
    </location>
</feature>
<gene>
    <name evidence="2" type="ORF">DW888_00270</name>
</gene>
<reference evidence="2 3" key="1">
    <citation type="submission" date="2018-08" db="EMBL/GenBank/DDBJ databases">
        <title>A genome reference for cultivated species of the human gut microbiota.</title>
        <authorList>
            <person name="Zou Y."/>
            <person name="Xue W."/>
            <person name="Luo G."/>
        </authorList>
    </citation>
    <scope>NUCLEOTIDE SEQUENCE [LARGE SCALE GENOMIC DNA]</scope>
    <source>
        <strain evidence="2 3">AM40-30BH</strain>
    </source>
</reference>
<dbReference type="EMBL" id="QSGO01000001">
    <property type="protein sequence ID" value="RHB38294.1"/>
    <property type="molecule type" value="Genomic_DNA"/>
</dbReference>
<evidence type="ECO:0000313" key="2">
    <source>
        <dbReference type="EMBL" id="RHB38294.1"/>
    </source>
</evidence>
<keyword evidence="1" id="KW-0472">Membrane</keyword>
<name>A0A413VXI8_9BACE</name>
<protein>
    <recommendedName>
        <fullName evidence="4">O-antigen ligase domain-containing protein</fullName>
    </recommendedName>
</protein>
<dbReference type="AlphaFoldDB" id="A0A413VXI8"/>
<organism evidence="2 3">
    <name type="scientific">Bacteroides nordii</name>
    <dbReference type="NCBI Taxonomy" id="291645"/>
    <lineage>
        <taxon>Bacteria</taxon>
        <taxon>Pseudomonadati</taxon>
        <taxon>Bacteroidota</taxon>
        <taxon>Bacteroidia</taxon>
        <taxon>Bacteroidales</taxon>
        <taxon>Bacteroidaceae</taxon>
        <taxon>Bacteroides</taxon>
    </lineage>
</organism>
<keyword evidence="1" id="KW-0812">Transmembrane</keyword>
<proteinExistence type="predicted"/>
<sequence length="326" mass="37872">MFLMIAWESLNSNFFGKMNSGLTFIAMSSIICLKDNYKIELVNYITKWFAILLGISFLCYVMFLFNIPQYHEIYAYKEALHEGYVFDNYYTFVVPTIRFFSYTRFQSIFLEPGHLTMGLAILSFINRYNIKNKYVLILILVQLFTLSLAGYVLLCLGFLFFTFSSLSINKEKIQRFIFITTIVAGSIFLVNSIFSNNVIETAILNRLEYTNGVITGDNRTNSYFDNIYNQVIDSPDKWTGIEWNQYAYGGNSGYKKYIVSHGIIGVCLVLLFYTFTILNIRERETAGLALILYSLLYQNAYPTWWCVFLSVILGTSYLQSKYKNQE</sequence>
<evidence type="ECO:0000313" key="3">
    <source>
        <dbReference type="Proteomes" id="UP000284379"/>
    </source>
</evidence>
<keyword evidence="1" id="KW-1133">Transmembrane helix</keyword>